<dbReference type="InterPro" id="IPR052622">
    <property type="entry name" value="Glycosyltransferase_G1"/>
</dbReference>
<dbReference type="PANTHER" id="PTHR46660:SF2">
    <property type="entry name" value="GLYCOSYLTRANSFERASE 1 DOMAIN-CONTAINING PROTEIN 1"/>
    <property type="match status" value="1"/>
</dbReference>
<feature type="domain" description="Glycosyl transferase family 1" evidence="1">
    <location>
        <begin position="151"/>
        <end position="306"/>
    </location>
</feature>
<evidence type="ECO:0000313" key="2">
    <source>
        <dbReference type="EMBL" id="AND39943.1"/>
    </source>
</evidence>
<gene>
    <name evidence="2" type="ORF">A361_12585</name>
</gene>
<dbReference type="GO" id="GO:0016757">
    <property type="term" value="F:glycosyltransferase activity"/>
    <property type="evidence" value="ECO:0007669"/>
    <property type="project" value="InterPro"/>
</dbReference>
<dbReference type="Pfam" id="PF00534">
    <property type="entry name" value="Glycos_transf_1"/>
    <property type="match status" value="1"/>
</dbReference>
<protein>
    <submittedName>
        <fullName evidence="2">Glycosyl transferase family 1</fullName>
    </submittedName>
</protein>
<accession>A0A160MBJ7</accession>
<keyword evidence="2" id="KW-0808">Transferase</keyword>
<evidence type="ECO:0000313" key="3">
    <source>
        <dbReference type="Proteomes" id="UP000077856"/>
    </source>
</evidence>
<dbReference type="Gene3D" id="3.40.50.2000">
    <property type="entry name" value="Glycogen Phosphorylase B"/>
    <property type="match status" value="2"/>
</dbReference>
<evidence type="ECO:0000259" key="1">
    <source>
        <dbReference type="Pfam" id="PF00534"/>
    </source>
</evidence>
<dbReference type="CDD" id="cd03801">
    <property type="entry name" value="GT4_PimA-like"/>
    <property type="match status" value="1"/>
</dbReference>
<dbReference type="EMBL" id="CP015506">
    <property type="protein sequence ID" value="AND39943.1"/>
    <property type="molecule type" value="Genomic_DNA"/>
</dbReference>
<dbReference type="KEGG" id="bon:A361_12585"/>
<sequence length="361" mass="41054">MKVILASPNFHQARGNTVTVQRISDGLNKLGIETKIINITNDYEFTYLPKADIVHGFNAYRFGQFIKRLAKRPERYVVTMTGTDLNIDLYDPEKKAVVSETILHAEAIHVFDDEAKLVLSKELPEARDKISVIHQGTVIFPEPGGDYKKEPGTFLFLLPAGIRKVKNIPFAIEKLKIIYEKNPEIRLWLAGPIIEEEEGYIVKSLAEENKEWIQYLGQIPHHHMGELYRQADAVLNTSHSEGQPAAILEAMGYCLPVLAANNLGNRNIIDHQETGLIYTNPVEFLDYADKLVNNYELRIKLGRAAKFYVECSHSSEYEAKTLQKMYKTILEKSQVNNHRQGERNMSREEIIKLTSLSTKGG</sequence>
<proteinExistence type="predicted"/>
<dbReference type="SUPFAM" id="SSF53756">
    <property type="entry name" value="UDP-Glycosyltransferase/glycogen phosphorylase"/>
    <property type="match status" value="1"/>
</dbReference>
<dbReference type="PANTHER" id="PTHR46660">
    <property type="match status" value="1"/>
</dbReference>
<organism evidence="2 3">
    <name type="scientific">Cytobacillus oceanisediminis 2691</name>
    <dbReference type="NCBI Taxonomy" id="1196031"/>
    <lineage>
        <taxon>Bacteria</taxon>
        <taxon>Bacillati</taxon>
        <taxon>Bacillota</taxon>
        <taxon>Bacilli</taxon>
        <taxon>Bacillales</taxon>
        <taxon>Bacillaceae</taxon>
        <taxon>Cytobacillus</taxon>
    </lineage>
</organism>
<name>A0A160MBJ7_9BACI</name>
<dbReference type="Proteomes" id="UP000077856">
    <property type="component" value="Chromosome"/>
</dbReference>
<dbReference type="AlphaFoldDB" id="A0A160MBJ7"/>
<dbReference type="InterPro" id="IPR001296">
    <property type="entry name" value="Glyco_trans_1"/>
</dbReference>
<reference evidence="2 3" key="1">
    <citation type="submission" date="2016-04" db="EMBL/GenBank/DDBJ databases">
        <title>Complete genome sequence of Bacillus oceanisediminis strain 2691.</title>
        <authorList>
            <person name="Jeong H."/>
            <person name="Kim H.J."/>
            <person name="Lee D.-W."/>
        </authorList>
    </citation>
    <scope>NUCLEOTIDE SEQUENCE [LARGE SCALE GENOMIC DNA]</scope>
    <source>
        <strain evidence="2 3">2691</strain>
    </source>
</reference>
<dbReference type="eggNOG" id="COG0438">
    <property type="taxonomic scope" value="Bacteria"/>
</dbReference>
<dbReference type="STRING" id="1196031.A361_12585"/>